<evidence type="ECO:0000313" key="1">
    <source>
        <dbReference type="EMBL" id="MBB1247174.1"/>
    </source>
</evidence>
<accession>A0ABR6EPA8</accession>
<organism evidence="1 2">
    <name type="scientific">Streptomyces durbertensis</name>
    <dbReference type="NCBI Taxonomy" id="2448886"/>
    <lineage>
        <taxon>Bacteria</taxon>
        <taxon>Bacillati</taxon>
        <taxon>Actinomycetota</taxon>
        <taxon>Actinomycetes</taxon>
        <taxon>Kitasatosporales</taxon>
        <taxon>Streptomycetaceae</taxon>
        <taxon>Streptomyces</taxon>
    </lineage>
</organism>
<evidence type="ECO:0000313" key="2">
    <source>
        <dbReference type="Proteomes" id="UP000766698"/>
    </source>
</evidence>
<proteinExistence type="predicted"/>
<feature type="non-terminal residue" evidence="1">
    <location>
        <position position="69"/>
    </location>
</feature>
<sequence>MLAHTEKSILLAGDCDTSPAVAKLLLDHTPFWSARFQDEINLYRSFTASPPPIRTPRLIAADVRRHVLL</sequence>
<comment type="caution">
    <text evidence="1">The sequence shown here is derived from an EMBL/GenBank/DDBJ whole genome shotgun (WGS) entry which is preliminary data.</text>
</comment>
<protein>
    <submittedName>
        <fullName evidence="1">Aminoglycoside phosphotransferase family protein</fullName>
    </submittedName>
</protein>
<reference evidence="2" key="1">
    <citation type="journal article" date="2020" name="Syst. Appl. Microbiol.">
        <title>Streptomyces alkaliterrae sp. nov., isolated from an alkaline soil, and emended descriptions of Streptomyces alkaliphilus, Streptomyces calidiresistens and Streptomyces durbertensis.</title>
        <authorList>
            <person name="Swiecimska M."/>
            <person name="Golinska P."/>
            <person name="Nouioui I."/>
            <person name="Wypij M."/>
            <person name="Rai M."/>
            <person name="Sangal V."/>
            <person name="Goodfellow M."/>
        </authorList>
    </citation>
    <scope>NUCLEOTIDE SEQUENCE [LARGE SCALE GENOMIC DNA]</scope>
    <source>
        <strain evidence="2">DSM 104538</strain>
    </source>
</reference>
<keyword evidence="2" id="KW-1185">Reference proteome</keyword>
<dbReference type="Proteomes" id="UP000766698">
    <property type="component" value="Unassembled WGS sequence"/>
</dbReference>
<name>A0ABR6EPA8_9ACTN</name>
<gene>
    <name evidence="1" type="ORF">GL263_27040</name>
</gene>
<dbReference type="EMBL" id="WMLF01000818">
    <property type="protein sequence ID" value="MBB1247174.1"/>
    <property type="molecule type" value="Genomic_DNA"/>
</dbReference>